<feature type="transmembrane region" description="Helical" evidence="1">
    <location>
        <begin position="143"/>
        <end position="163"/>
    </location>
</feature>
<evidence type="ECO:0000313" key="2">
    <source>
        <dbReference type="EMBL" id="SFC29095.1"/>
    </source>
</evidence>
<dbReference type="PANTHER" id="PTHR34219">
    <property type="entry name" value="IRON-REGULATED INNER MEMBRANE PROTEIN-RELATED"/>
    <property type="match status" value="1"/>
</dbReference>
<dbReference type="AlphaFoldDB" id="A0A1I1HZA3"/>
<gene>
    <name evidence="2" type="ORF">SAMN04487907_103224</name>
</gene>
<feature type="transmembrane region" description="Helical" evidence="1">
    <location>
        <begin position="341"/>
        <end position="362"/>
    </location>
</feature>
<reference evidence="3" key="1">
    <citation type="submission" date="2016-10" db="EMBL/GenBank/DDBJ databases">
        <authorList>
            <person name="Varghese N."/>
            <person name="Submissions S."/>
        </authorList>
    </citation>
    <scope>NUCLEOTIDE SEQUENCE [LARGE SCALE GENOMIC DNA]</scope>
    <source>
        <strain evidence="3">DSM 24499</strain>
    </source>
</reference>
<dbReference type="InterPro" id="IPR005625">
    <property type="entry name" value="PepSY-ass_TM"/>
</dbReference>
<dbReference type="PROSITE" id="PS51257">
    <property type="entry name" value="PROKAR_LIPOPROTEIN"/>
    <property type="match status" value="1"/>
</dbReference>
<organism evidence="2 3">
    <name type="scientific">Zunongwangia mangrovi</name>
    <dbReference type="NCBI Taxonomy" id="1334022"/>
    <lineage>
        <taxon>Bacteria</taxon>
        <taxon>Pseudomonadati</taxon>
        <taxon>Bacteroidota</taxon>
        <taxon>Flavobacteriia</taxon>
        <taxon>Flavobacteriales</taxon>
        <taxon>Flavobacteriaceae</taxon>
        <taxon>Zunongwangia</taxon>
    </lineage>
</organism>
<dbReference type="EMBL" id="FOKV01000003">
    <property type="protein sequence ID" value="SFC29095.1"/>
    <property type="molecule type" value="Genomic_DNA"/>
</dbReference>
<dbReference type="PANTHER" id="PTHR34219:SF3">
    <property type="entry name" value="BLL7967 PROTEIN"/>
    <property type="match status" value="1"/>
</dbReference>
<proteinExistence type="predicted"/>
<dbReference type="STRING" id="1334022.SAMN04487907_103224"/>
<keyword evidence="1" id="KW-1133">Transmembrane helix</keyword>
<feature type="transmembrane region" description="Helical" evidence="1">
    <location>
        <begin position="14"/>
        <end position="38"/>
    </location>
</feature>
<feature type="transmembrane region" description="Helical" evidence="1">
    <location>
        <begin position="193"/>
        <end position="213"/>
    </location>
</feature>
<protein>
    <submittedName>
        <fullName evidence="2">Uncharacterized iron-regulated membrane protein</fullName>
    </submittedName>
</protein>
<dbReference type="Pfam" id="PF03929">
    <property type="entry name" value="PepSY_TM"/>
    <property type="match status" value="1"/>
</dbReference>
<accession>A0A1I1HZA3</accession>
<dbReference type="Proteomes" id="UP000199438">
    <property type="component" value="Unassembled WGS sequence"/>
</dbReference>
<evidence type="ECO:0000256" key="1">
    <source>
        <dbReference type="SAM" id="Phobius"/>
    </source>
</evidence>
<keyword evidence="1" id="KW-0472">Membrane</keyword>
<keyword evidence="3" id="KW-1185">Reference proteome</keyword>
<evidence type="ECO:0000313" key="3">
    <source>
        <dbReference type="Proteomes" id="UP000199438"/>
    </source>
</evidence>
<sequence>MAGKKALKSIIHQIHLWLGLASGIVVFIVAITGCIFTFHDELKDLFYDYRFVEDQYSTFIAPSFLLNKANDLQPDFEATMVVYNGSSRPATVTIIEDGTNFLLNFDPYTGELIKKVNLETEFFTIIEELHMYLLLPQEIGKQIVGISSIIFVILLLSGFVLWWPKKIKYLKQRLSVKWSARWRRINYDWHNVTGFYTSVVAFILAVTGLAFVYEPVHDSFYSVANLGKHYESDFFTSEIKNTAENVQNQQNAVDLVFQQTLNLHPVSGMYFVWKQDENSPIITGAYPKSLHFDHQSNYQFHPKTGALLHQSGYDTKSAGLKLQEMTYGLHSGQYFRLPGKIIAFLCSLFVSALPITGFYIWYGRKFKKAKRKAKQKPKIAKKA</sequence>
<keyword evidence="1" id="KW-0812">Transmembrane</keyword>
<name>A0A1I1HZA3_9FLAO</name>
<dbReference type="OrthoDB" id="111691at2"/>
<dbReference type="RefSeq" id="WP_092541977.1">
    <property type="nucleotide sequence ID" value="NZ_FOKV01000003.1"/>
</dbReference>